<keyword evidence="1" id="KW-1133">Transmembrane helix</keyword>
<reference evidence="2" key="1">
    <citation type="submission" date="2018-02" db="EMBL/GenBank/DDBJ databases">
        <title>Rhizophora mucronata_Transcriptome.</title>
        <authorList>
            <person name="Meera S.P."/>
            <person name="Sreeshan A."/>
            <person name="Augustine A."/>
        </authorList>
    </citation>
    <scope>NUCLEOTIDE SEQUENCE</scope>
    <source>
        <tissue evidence="2">Leaf</tissue>
    </source>
</reference>
<keyword evidence="1" id="KW-0812">Transmembrane</keyword>
<accession>A0A2P2QBE0</accession>
<dbReference type="EMBL" id="GGEC01083755">
    <property type="protein sequence ID" value="MBX64239.1"/>
    <property type="molecule type" value="Transcribed_RNA"/>
</dbReference>
<evidence type="ECO:0000256" key="1">
    <source>
        <dbReference type="SAM" id="Phobius"/>
    </source>
</evidence>
<organism evidence="2">
    <name type="scientific">Rhizophora mucronata</name>
    <name type="common">Asiatic mangrove</name>
    <dbReference type="NCBI Taxonomy" id="61149"/>
    <lineage>
        <taxon>Eukaryota</taxon>
        <taxon>Viridiplantae</taxon>
        <taxon>Streptophyta</taxon>
        <taxon>Embryophyta</taxon>
        <taxon>Tracheophyta</taxon>
        <taxon>Spermatophyta</taxon>
        <taxon>Magnoliopsida</taxon>
        <taxon>eudicotyledons</taxon>
        <taxon>Gunneridae</taxon>
        <taxon>Pentapetalae</taxon>
        <taxon>rosids</taxon>
        <taxon>fabids</taxon>
        <taxon>Malpighiales</taxon>
        <taxon>Rhizophoraceae</taxon>
        <taxon>Rhizophora</taxon>
    </lineage>
</organism>
<protein>
    <submittedName>
        <fullName evidence="2">Uncharacterized protein</fullName>
    </submittedName>
</protein>
<keyword evidence="1" id="KW-0472">Membrane</keyword>
<proteinExistence type="predicted"/>
<evidence type="ECO:0000313" key="2">
    <source>
        <dbReference type="EMBL" id="MBX64239.1"/>
    </source>
</evidence>
<sequence length="38" mass="4651">MAHRNSCCQSQLNWNFCLFFFIVVVALYRFNSCQHFYL</sequence>
<dbReference type="AlphaFoldDB" id="A0A2P2QBE0"/>
<name>A0A2P2QBE0_RHIMU</name>
<feature type="transmembrane region" description="Helical" evidence="1">
    <location>
        <begin position="12"/>
        <end position="30"/>
    </location>
</feature>